<reference evidence="6" key="1">
    <citation type="journal article" date="2014" name="Genome Announc.">
        <title>Genome sequence of the yeast Cyberlindnera fabianii (Hansenula fabianii).</title>
        <authorList>
            <person name="Freel K.C."/>
            <person name="Sarilar V."/>
            <person name="Neuveglise C."/>
            <person name="Devillers H."/>
            <person name="Friedrich A."/>
            <person name="Schacherer J."/>
        </authorList>
    </citation>
    <scope>NUCLEOTIDE SEQUENCE</scope>
    <source>
        <strain evidence="6">YJS4271</strain>
    </source>
</reference>
<dbReference type="GO" id="GO:0004252">
    <property type="term" value="F:serine-type endopeptidase activity"/>
    <property type="evidence" value="ECO:0007669"/>
    <property type="project" value="TreeGrafter"/>
</dbReference>
<feature type="transmembrane region" description="Helical" evidence="5">
    <location>
        <begin position="90"/>
        <end position="111"/>
    </location>
</feature>
<name>A0A061AGM6_CYBFA</name>
<dbReference type="SUPFAM" id="SSF144091">
    <property type="entry name" value="Rhomboid-like"/>
    <property type="match status" value="1"/>
</dbReference>
<keyword evidence="2 5" id="KW-0812">Transmembrane</keyword>
<accession>A0A061AGM6</accession>
<evidence type="ECO:0000256" key="5">
    <source>
        <dbReference type="SAM" id="Phobius"/>
    </source>
</evidence>
<gene>
    <name evidence="6" type="ORF">CYFA0S_01e03774g</name>
</gene>
<protein>
    <submittedName>
        <fullName evidence="6">CYFA0S01e03774g1_1</fullName>
    </submittedName>
</protein>
<dbReference type="AlphaFoldDB" id="A0A061AGM6"/>
<feature type="transmembrane region" description="Helical" evidence="5">
    <location>
        <begin position="12"/>
        <end position="32"/>
    </location>
</feature>
<sequence length="258" mass="30002">MSTALPAGFHHFPVSKILIISTICIPLVSALTSTKYLFHYAYTPFLNEYHQFWRLLTFQIAFINESEVLLGIIMLYMFRNLERLFSSHRFLSNVIVIYWYTLLIVSMLAAFKFYTGMTWFNEVSTGPTSLLFALLAQYREYIPVIYKFEIHGPNQTKLILTDQFFIFLISFQLAITQGLKSITMAFIGWVLGDLISREFLPGKGWRIPLWKRFTESTTPTGSIREDTPVLANIRQEEEDEAATETRPLASQFLDTFRR</sequence>
<evidence type="ECO:0000256" key="3">
    <source>
        <dbReference type="ARBA" id="ARBA00022989"/>
    </source>
</evidence>
<proteinExistence type="predicted"/>
<dbReference type="GO" id="GO:0016020">
    <property type="term" value="C:membrane"/>
    <property type="evidence" value="ECO:0007669"/>
    <property type="project" value="UniProtKB-SubCell"/>
</dbReference>
<keyword evidence="4 5" id="KW-0472">Membrane</keyword>
<feature type="transmembrane region" description="Helical" evidence="5">
    <location>
        <begin position="52"/>
        <end position="78"/>
    </location>
</feature>
<dbReference type="VEuPathDB" id="FungiDB:BON22_0673"/>
<dbReference type="PANTHER" id="PTHR43066:SF21">
    <property type="entry name" value="UBIQUITIN-ASSOCIATED DOMAIN-CONTAINING PROTEIN 2"/>
    <property type="match status" value="1"/>
</dbReference>
<dbReference type="EMBL" id="LK052886">
    <property type="protein sequence ID" value="CDR36713.1"/>
    <property type="molecule type" value="Genomic_DNA"/>
</dbReference>
<evidence type="ECO:0000256" key="1">
    <source>
        <dbReference type="ARBA" id="ARBA00004141"/>
    </source>
</evidence>
<dbReference type="OrthoDB" id="272778at2759"/>
<dbReference type="PANTHER" id="PTHR43066">
    <property type="entry name" value="RHOMBOID-RELATED PROTEIN"/>
    <property type="match status" value="1"/>
</dbReference>
<evidence type="ECO:0000256" key="2">
    <source>
        <dbReference type="ARBA" id="ARBA00022692"/>
    </source>
</evidence>
<organism evidence="6">
    <name type="scientific">Cyberlindnera fabianii</name>
    <name type="common">Yeast</name>
    <name type="synonym">Hansenula fabianii</name>
    <dbReference type="NCBI Taxonomy" id="36022"/>
    <lineage>
        <taxon>Eukaryota</taxon>
        <taxon>Fungi</taxon>
        <taxon>Dikarya</taxon>
        <taxon>Ascomycota</taxon>
        <taxon>Saccharomycotina</taxon>
        <taxon>Saccharomycetes</taxon>
        <taxon>Phaffomycetales</taxon>
        <taxon>Phaffomycetaceae</taxon>
        <taxon>Cyberlindnera</taxon>
    </lineage>
</organism>
<evidence type="ECO:0000313" key="6">
    <source>
        <dbReference type="EMBL" id="CDR36713.1"/>
    </source>
</evidence>
<comment type="subcellular location">
    <subcellularLocation>
        <location evidence="1">Membrane</location>
        <topology evidence="1">Multi-pass membrane protein</topology>
    </subcellularLocation>
</comment>
<evidence type="ECO:0000256" key="4">
    <source>
        <dbReference type="ARBA" id="ARBA00023136"/>
    </source>
</evidence>
<dbReference type="InterPro" id="IPR035952">
    <property type="entry name" value="Rhomboid-like_sf"/>
</dbReference>
<dbReference type="PhylomeDB" id="A0A061AGM6"/>
<keyword evidence="3 5" id="KW-1133">Transmembrane helix</keyword>